<dbReference type="InterPro" id="IPR001647">
    <property type="entry name" value="HTH_TetR"/>
</dbReference>
<feature type="DNA-binding region" description="H-T-H motif" evidence="2">
    <location>
        <begin position="3"/>
        <end position="22"/>
    </location>
</feature>
<proteinExistence type="predicted"/>
<keyword evidence="1 2" id="KW-0238">DNA-binding</keyword>
<dbReference type="PROSITE" id="PS50977">
    <property type="entry name" value="HTH_TETR_2"/>
    <property type="match status" value="1"/>
</dbReference>
<dbReference type="Proteomes" id="UP000005808">
    <property type="component" value="Unassembled WGS sequence"/>
</dbReference>
<reference evidence="4 5" key="1">
    <citation type="journal article" date="2012" name="J. Bacteriol.">
        <title>De Novo Genome Project of Cupriavidus basilensis OR16.</title>
        <authorList>
            <person name="Cserhati M."/>
            <person name="Kriszt B."/>
            <person name="Szoboszlay S."/>
            <person name="Toth A."/>
            <person name="Szabo I."/>
            <person name="Tancsics A."/>
            <person name="Nagy I."/>
            <person name="Horvath B."/>
            <person name="Nagy I."/>
            <person name="Kukolya J."/>
        </authorList>
    </citation>
    <scope>NUCLEOTIDE SEQUENCE [LARGE SCALE GENOMIC DNA]</scope>
    <source>
        <strain evidence="4 5">OR16</strain>
    </source>
</reference>
<sequence>MATTAGIARRAGVAEGSLFTYFENKEGLFQELYRHLKRSLADVMMPDYPHQTSVQLRMQHVFQRYVGWGLENPTMRSAVARLSASGVVLEETQKQALEPFRDVYQMMEDAIRSKAVVSAPPEFVWAVMESIADATIDFVDKRPRDAEHRRNLGFITVWKAIST</sequence>
<evidence type="ECO:0000256" key="1">
    <source>
        <dbReference type="ARBA" id="ARBA00023125"/>
    </source>
</evidence>
<organism evidence="4 5">
    <name type="scientific">Cupriavidus basilensis OR16</name>
    <dbReference type="NCBI Taxonomy" id="1127483"/>
    <lineage>
        <taxon>Bacteria</taxon>
        <taxon>Pseudomonadati</taxon>
        <taxon>Pseudomonadota</taxon>
        <taxon>Betaproteobacteria</taxon>
        <taxon>Burkholderiales</taxon>
        <taxon>Burkholderiaceae</taxon>
        <taxon>Cupriavidus</taxon>
    </lineage>
</organism>
<dbReference type="AlphaFoldDB" id="H1S782"/>
<dbReference type="EMBL" id="AHJE01000045">
    <property type="protein sequence ID" value="EHP41607.1"/>
    <property type="molecule type" value="Genomic_DNA"/>
</dbReference>
<protein>
    <submittedName>
        <fullName evidence="4">TetR family transcriptional regulator</fullName>
    </submittedName>
</protein>
<accession>H1S782</accession>
<dbReference type="SUPFAM" id="SSF46689">
    <property type="entry name" value="Homeodomain-like"/>
    <property type="match status" value="1"/>
</dbReference>
<dbReference type="InterPro" id="IPR009057">
    <property type="entry name" value="Homeodomain-like_sf"/>
</dbReference>
<dbReference type="PANTHER" id="PTHR30055">
    <property type="entry name" value="HTH-TYPE TRANSCRIPTIONAL REGULATOR RUTR"/>
    <property type="match status" value="1"/>
</dbReference>
<evidence type="ECO:0000259" key="3">
    <source>
        <dbReference type="PROSITE" id="PS50977"/>
    </source>
</evidence>
<dbReference type="InterPro" id="IPR050109">
    <property type="entry name" value="HTH-type_TetR-like_transc_reg"/>
</dbReference>
<dbReference type="PANTHER" id="PTHR30055:SF222">
    <property type="entry name" value="REGULATORY PROTEIN"/>
    <property type="match status" value="1"/>
</dbReference>
<evidence type="ECO:0000256" key="2">
    <source>
        <dbReference type="PROSITE-ProRule" id="PRU00335"/>
    </source>
</evidence>
<comment type="caution">
    <text evidence="4">The sequence shown here is derived from an EMBL/GenBank/DDBJ whole genome shotgun (WGS) entry which is preliminary data.</text>
</comment>
<dbReference type="Pfam" id="PF00440">
    <property type="entry name" value="TetR_N"/>
    <property type="match status" value="1"/>
</dbReference>
<dbReference type="Gene3D" id="1.10.357.10">
    <property type="entry name" value="Tetracycline Repressor, domain 2"/>
    <property type="match status" value="1"/>
</dbReference>
<name>H1S782_9BURK</name>
<gene>
    <name evidence="4" type="ORF">OR16_18926</name>
</gene>
<evidence type="ECO:0000313" key="5">
    <source>
        <dbReference type="Proteomes" id="UP000005808"/>
    </source>
</evidence>
<feature type="domain" description="HTH tetR-type" evidence="3">
    <location>
        <begin position="1"/>
        <end position="40"/>
    </location>
</feature>
<evidence type="ECO:0000313" key="4">
    <source>
        <dbReference type="EMBL" id="EHP41607.1"/>
    </source>
</evidence>
<dbReference type="GO" id="GO:0003677">
    <property type="term" value="F:DNA binding"/>
    <property type="evidence" value="ECO:0007669"/>
    <property type="project" value="UniProtKB-UniRule"/>
</dbReference>